<feature type="transmembrane region" description="Helical" evidence="1">
    <location>
        <begin position="53"/>
        <end position="76"/>
    </location>
</feature>
<proteinExistence type="predicted"/>
<organism evidence="2 3">
    <name type="scientific">Alteriqipengyuania halimionae</name>
    <dbReference type="NCBI Taxonomy" id="1926630"/>
    <lineage>
        <taxon>Bacteria</taxon>
        <taxon>Pseudomonadati</taxon>
        <taxon>Pseudomonadota</taxon>
        <taxon>Alphaproteobacteria</taxon>
        <taxon>Sphingomonadales</taxon>
        <taxon>Erythrobacteraceae</taxon>
        <taxon>Alteriqipengyuania</taxon>
    </lineage>
</organism>
<dbReference type="AlphaFoldDB" id="A0A6I4U321"/>
<keyword evidence="1" id="KW-1133">Transmembrane helix</keyword>
<dbReference type="PANTHER" id="PTHR41795:SF1">
    <property type="entry name" value="EXOPOLYSACCHARIDE SYNTHESIS PROTEIN"/>
    <property type="match status" value="1"/>
</dbReference>
<evidence type="ECO:0000313" key="3">
    <source>
        <dbReference type="Proteomes" id="UP000429229"/>
    </source>
</evidence>
<dbReference type="InterPro" id="IPR010331">
    <property type="entry name" value="ExoD"/>
</dbReference>
<keyword evidence="1" id="KW-0812">Transmembrane</keyword>
<accession>A0A6I4U321</accession>
<sequence length="200" mass="21430">MKTPHSVGDILDALEELASDNDRVSIADTVEAFGARSWGPLIMVPALIELTPIGGIPGVPTFLATVIALVAVQMIFGQDHLWMPGFVEDRCVEADKLDKASDKLRPIGKRLDSWFHGRWRRFTENPWNKIAGVLILLLCATVPPLELLPFASSAPMLAIACFGLALMVRDGLLMLVASGLALASLGFGTYMLMTGAVGSG</sequence>
<dbReference type="RefSeq" id="WP_160616748.1">
    <property type="nucleotide sequence ID" value="NZ_WTYR01000001.1"/>
</dbReference>
<dbReference type="Pfam" id="PF06055">
    <property type="entry name" value="ExoD"/>
    <property type="match status" value="1"/>
</dbReference>
<protein>
    <submittedName>
        <fullName evidence="2">Exopolysaccharide biosynthesis protein</fullName>
    </submittedName>
</protein>
<dbReference type="OrthoDB" id="7949130at2"/>
<dbReference type="PANTHER" id="PTHR41795">
    <property type="entry name" value="EXOPOLYSACCHARIDE SYNTHESIS PROTEIN"/>
    <property type="match status" value="1"/>
</dbReference>
<dbReference type="Proteomes" id="UP000429229">
    <property type="component" value="Unassembled WGS sequence"/>
</dbReference>
<comment type="caution">
    <text evidence="2">The sequence shown here is derived from an EMBL/GenBank/DDBJ whole genome shotgun (WGS) entry which is preliminary data.</text>
</comment>
<keyword evidence="3" id="KW-1185">Reference proteome</keyword>
<name>A0A6I4U321_9SPHN</name>
<feature type="transmembrane region" description="Helical" evidence="1">
    <location>
        <begin position="127"/>
        <end position="144"/>
    </location>
</feature>
<feature type="transmembrane region" description="Helical" evidence="1">
    <location>
        <begin position="175"/>
        <end position="193"/>
    </location>
</feature>
<keyword evidence="1" id="KW-0472">Membrane</keyword>
<evidence type="ECO:0000313" key="2">
    <source>
        <dbReference type="EMBL" id="MXP10106.1"/>
    </source>
</evidence>
<dbReference type="PIRSF" id="PIRSF033239">
    <property type="entry name" value="ExoD"/>
    <property type="match status" value="1"/>
</dbReference>
<gene>
    <name evidence="2" type="ORF">GRI68_07925</name>
</gene>
<dbReference type="EMBL" id="WTYR01000001">
    <property type="protein sequence ID" value="MXP10106.1"/>
    <property type="molecule type" value="Genomic_DNA"/>
</dbReference>
<reference evidence="2 3" key="1">
    <citation type="submission" date="2019-12" db="EMBL/GenBank/DDBJ databases">
        <title>Genomic-based taxomic classification of the family Erythrobacteraceae.</title>
        <authorList>
            <person name="Xu L."/>
        </authorList>
    </citation>
    <scope>NUCLEOTIDE SEQUENCE [LARGE SCALE GENOMIC DNA]</scope>
    <source>
        <strain evidence="2 3">LMG 29519</strain>
    </source>
</reference>
<evidence type="ECO:0000256" key="1">
    <source>
        <dbReference type="SAM" id="Phobius"/>
    </source>
</evidence>